<evidence type="ECO:0000313" key="2">
    <source>
        <dbReference type="Proteomes" id="UP000077266"/>
    </source>
</evidence>
<dbReference type="AlphaFoldDB" id="A0A165GTC9"/>
<feature type="non-terminal residue" evidence="1">
    <location>
        <position position="286"/>
    </location>
</feature>
<proteinExistence type="predicted"/>
<evidence type="ECO:0000313" key="1">
    <source>
        <dbReference type="EMBL" id="KZV90986.1"/>
    </source>
</evidence>
<protein>
    <recommendedName>
        <fullName evidence="3">F-box domain-containing protein</fullName>
    </recommendedName>
</protein>
<accession>A0A165GTC9</accession>
<dbReference type="OrthoDB" id="3145912at2759"/>
<evidence type="ECO:0008006" key="3">
    <source>
        <dbReference type="Google" id="ProtNLM"/>
    </source>
</evidence>
<organism evidence="1 2">
    <name type="scientific">Exidia glandulosa HHB12029</name>
    <dbReference type="NCBI Taxonomy" id="1314781"/>
    <lineage>
        <taxon>Eukaryota</taxon>
        <taxon>Fungi</taxon>
        <taxon>Dikarya</taxon>
        <taxon>Basidiomycota</taxon>
        <taxon>Agaricomycotina</taxon>
        <taxon>Agaricomycetes</taxon>
        <taxon>Auriculariales</taxon>
        <taxon>Exidiaceae</taxon>
        <taxon>Exidia</taxon>
    </lineage>
</organism>
<dbReference type="InParanoid" id="A0A165GTC9"/>
<reference evidence="1 2" key="1">
    <citation type="journal article" date="2016" name="Mol. Biol. Evol.">
        <title>Comparative Genomics of Early-Diverging Mushroom-Forming Fungi Provides Insights into the Origins of Lignocellulose Decay Capabilities.</title>
        <authorList>
            <person name="Nagy L.G."/>
            <person name="Riley R."/>
            <person name="Tritt A."/>
            <person name="Adam C."/>
            <person name="Daum C."/>
            <person name="Floudas D."/>
            <person name="Sun H."/>
            <person name="Yadav J.S."/>
            <person name="Pangilinan J."/>
            <person name="Larsson K.H."/>
            <person name="Matsuura K."/>
            <person name="Barry K."/>
            <person name="Labutti K."/>
            <person name="Kuo R."/>
            <person name="Ohm R.A."/>
            <person name="Bhattacharya S.S."/>
            <person name="Shirouzu T."/>
            <person name="Yoshinaga Y."/>
            <person name="Martin F.M."/>
            <person name="Grigoriev I.V."/>
            <person name="Hibbett D.S."/>
        </authorList>
    </citation>
    <scope>NUCLEOTIDE SEQUENCE [LARGE SCALE GENOMIC DNA]</scope>
    <source>
        <strain evidence="1 2">HHB12029</strain>
    </source>
</reference>
<name>A0A165GTC9_EXIGL</name>
<keyword evidence="2" id="KW-1185">Reference proteome</keyword>
<dbReference type="Proteomes" id="UP000077266">
    <property type="component" value="Unassembled WGS sequence"/>
</dbReference>
<sequence>MAHPSDMLSLPPELIREIIELVAYDAIGLDLAWEARALVVVSRDIHAWVHPILYHTIHIHLHNDAALLRLLDSKPLEFFAPVRHIILVDCFPGTRTTQRCLARLPNVKTFTVDHEGFQVLKMQYMNIRARRLIMTFAAEPGVLNGRPFEPVTHLRLLLWRDRGLDWSYRFSEMPRLSHIVFDLWVWAASSVSILEVNVRAALAAPSCKRVVVQVVDQYAKDEEEANPQYVTVMKALRLFKDSRVYAARVHNRHLGGMTLRMTWDSHARACVHEARQGADPWSIGER</sequence>
<gene>
    <name evidence="1" type="ORF">EXIGLDRAFT_719821</name>
</gene>
<dbReference type="EMBL" id="KV426037">
    <property type="protein sequence ID" value="KZV90986.1"/>
    <property type="molecule type" value="Genomic_DNA"/>
</dbReference>